<gene>
    <name evidence="2" type="ORF">CYMTET_36599</name>
</gene>
<dbReference type="AlphaFoldDB" id="A0AAE0CHD7"/>
<feature type="region of interest" description="Disordered" evidence="1">
    <location>
        <begin position="51"/>
        <end position="120"/>
    </location>
</feature>
<dbReference type="EMBL" id="LGRX02024024">
    <property type="protein sequence ID" value="KAK3254180.1"/>
    <property type="molecule type" value="Genomic_DNA"/>
</dbReference>
<organism evidence="2 3">
    <name type="scientific">Cymbomonas tetramitiformis</name>
    <dbReference type="NCBI Taxonomy" id="36881"/>
    <lineage>
        <taxon>Eukaryota</taxon>
        <taxon>Viridiplantae</taxon>
        <taxon>Chlorophyta</taxon>
        <taxon>Pyramimonadophyceae</taxon>
        <taxon>Pyramimonadales</taxon>
        <taxon>Pyramimonadaceae</taxon>
        <taxon>Cymbomonas</taxon>
    </lineage>
</organism>
<feature type="compositionally biased region" description="Basic and acidic residues" evidence="1">
    <location>
        <begin position="51"/>
        <end position="88"/>
    </location>
</feature>
<protein>
    <submittedName>
        <fullName evidence="2">Uncharacterized protein</fullName>
    </submittedName>
</protein>
<dbReference type="Proteomes" id="UP001190700">
    <property type="component" value="Unassembled WGS sequence"/>
</dbReference>
<sequence>PADGPVLRADLDRQVKGNDRRYREARNRLLAEERERNDEVLIGLAAERDAAERAKNEKRIRENQQMRDEQQQLAERRRKEVSMKEKQQAKVKAGGDSIFNGMGERDRIKPKGRSGAAGKI</sequence>
<evidence type="ECO:0000256" key="1">
    <source>
        <dbReference type="SAM" id="MobiDB-lite"/>
    </source>
</evidence>
<proteinExistence type="predicted"/>
<accession>A0AAE0CHD7</accession>
<comment type="caution">
    <text evidence="2">The sequence shown here is derived from an EMBL/GenBank/DDBJ whole genome shotgun (WGS) entry which is preliminary data.</text>
</comment>
<evidence type="ECO:0000313" key="2">
    <source>
        <dbReference type="EMBL" id="KAK3254180.1"/>
    </source>
</evidence>
<name>A0AAE0CHD7_9CHLO</name>
<reference evidence="2 3" key="1">
    <citation type="journal article" date="2015" name="Genome Biol. Evol.">
        <title>Comparative Genomics of a Bacterivorous Green Alga Reveals Evolutionary Causalities and Consequences of Phago-Mixotrophic Mode of Nutrition.</title>
        <authorList>
            <person name="Burns J.A."/>
            <person name="Paasch A."/>
            <person name="Narechania A."/>
            <person name="Kim E."/>
        </authorList>
    </citation>
    <scope>NUCLEOTIDE SEQUENCE [LARGE SCALE GENOMIC DNA]</scope>
    <source>
        <strain evidence="2 3">PLY_AMNH</strain>
    </source>
</reference>
<evidence type="ECO:0000313" key="3">
    <source>
        <dbReference type="Proteomes" id="UP001190700"/>
    </source>
</evidence>
<feature type="non-terminal residue" evidence="2">
    <location>
        <position position="1"/>
    </location>
</feature>
<keyword evidence="3" id="KW-1185">Reference proteome</keyword>